<feature type="compositionally biased region" description="Polar residues" evidence="6">
    <location>
        <begin position="43"/>
        <end position="52"/>
    </location>
</feature>
<dbReference type="FunFam" id="1.10.287.3980:FF:000001">
    <property type="entry name" value="Mitochondrial ribosomal protein L34"/>
    <property type="match status" value="1"/>
</dbReference>
<protein>
    <recommendedName>
        <fullName evidence="4 5">Large ribosomal subunit protein bL34</fullName>
    </recommendedName>
</protein>
<dbReference type="PANTHER" id="PTHR14503:SF4">
    <property type="entry name" value="LARGE RIBOSOMAL SUBUNIT PROTEIN BL34M"/>
    <property type="match status" value="1"/>
</dbReference>
<dbReference type="GO" id="GO:0005840">
    <property type="term" value="C:ribosome"/>
    <property type="evidence" value="ECO:0007669"/>
    <property type="project" value="UniProtKB-KW"/>
</dbReference>
<keyword evidence="3 5" id="KW-0687">Ribonucleoprotein</keyword>
<dbReference type="InterPro" id="IPR020939">
    <property type="entry name" value="Ribosomal_bL34_CS"/>
</dbReference>
<dbReference type="EMBL" id="FTOP01000032">
    <property type="protein sequence ID" value="SIT18034.1"/>
    <property type="molecule type" value="Genomic_DNA"/>
</dbReference>
<keyword evidence="2 5" id="KW-0689">Ribosomal protein</keyword>
<evidence type="ECO:0000313" key="8">
    <source>
        <dbReference type="Proteomes" id="UP000186026"/>
    </source>
</evidence>
<dbReference type="RefSeq" id="WP_076503142.1">
    <property type="nucleotide sequence ID" value="NZ_FTOP01000032.1"/>
</dbReference>
<dbReference type="Pfam" id="PF00468">
    <property type="entry name" value="Ribosomal_L34"/>
    <property type="match status" value="1"/>
</dbReference>
<evidence type="ECO:0000313" key="7">
    <source>
        <dbReference type="EMBL" id="SIT18034.1"/>
    </source>
</evidence>
<evidence type="ECO:0000256" key="2">
    <source>
        <dbReference type="ARBA" id="ARBA00022980"/>
    </source>
</evidence>
<dbReference type="GO" id="GO:0006412">
    <property type="term" value="P:translation"/>
    <property type="evidence" value="ECO:0007669"/>
    <property type="project" value="UniProtKB-UniRule"/>
</dbReference>
<evidence type="ECO:0000256" key="6">
    <source>
        <dbReference type="SAM" id="MobiDB-lite"/>
    </source>
</evidence>
<dbReference type="GO" id="GO:0003735">
    <property type="term" value="F:structural constituent of ribosome"/>
    <property type="evidence" value="ECO:0007669"/>
    <property type="project" value="InterPro"/>
</dbReference>
<dbReference type="OrthoDB" id="9804164at2"/>
<gene>
    <name evidence="5" type="primary">rpmH</name>
    <name evidence="7" type="ORF">SAMN05421761_1322</name>
</gene>
<organism evidence="7 8">
    <name type="scientific">Belliella pelovolcani</name>
    <dbReference type="NCBI Taxonomy" id="529505"/>
    <lineage>
        <taxon>Bacteria</taxon>
        <taxon>Pseudomonadati</taxon>
        <taxon>Bacteroidota</taxon>
        <taxon>Cytophagia</taxon>
        <taxon>Cytophagales</taxon>
        <taxon>Cyclobacteriaceae</taxon>
        <taxon>Belliella</taxon>
    </lineage>
</organism>
<sequence length="52" mass="6279">MKRTFQPSRRKRRNKHGFRERMSTANGRRVIKSRRAKGRHKLTVSSEKTLKK</sequence>
<feature type="compositionally biased region" description="Basic residues" evidence="6">
    <location>
        <begin position="1"/>
        <end position="16"/>
    </location>
</feature>
<dbReference type="PROSITE" id="PS00784">
    <property type="entry name" value="RIBOSOMAL_L34"/>
    <property type="match status" value="1"/>
</dbReference>
<dbReference type="NCBIfam" id="TIGR01030">
    <property type="entry name" value="rpmH_bact"/>
    <property type="match status" value="1"/>
</dbReference>
<feature type="compositionally biased region" description="Basic residues" evidence="6">
    <location>
        <begin position="29"/>
        <end position="42"/>
    </location>
</feature>
<name>A0A1N7Q5A9_9BACT</name>
<reference evidence="8" key="1">
    <citation type="submission" date="2017-01" db="EMBL/GenBank/DDBJ databases">
        <authorList>
            <person name="Varghese N."/>
            <person name="Submissions S."/>
        </authorList>
    </citation>
    <scope>NUCLEOTIDE SEQUENCE [LARGE SCALE GENOMIC DNA]</scope>
    <source>
        <strain evidence="8">DSM 46698</strain>
    </source>
</reference>
<keyword evidence="8" id="KW-1185">Reference proteome</keyword>
<evidence type="ECO:0000256" key="3">
    <source>
        <dbReference type="ARBA" id="ARBA00023274"/>
    </source>
</evidence>
<dbReference type="HAMAP" id="MF_00391">
    <property type="entry name" value="Ribosomal_bL34"/>
    <property type="match status" value="1"/>
</dbReference>
<evidence type="ECO:0000256" key="5">
    <source>
        <dbReference type="HAMAP-Rule" id="MF_00391"/>
    </source>
</evidence>
<feature type="region of interest" description="Disordered" evidence="6">
    <location>
        <begin position="1"/>
        <end position="52"/>
    </location>
</feature>
<accession>A0A1N7Q5A9</accession>
<dbReference type="Gene3D" id="1.10.287.3980">
    <property type="match status" value="1"/>
</dbReference>
<comment type="similarity">
    <text evidence="1 5">Belongs to the bacterial ribosomal protein bL34 family.</text>
</comment>
<evidence type="ECO:0000256" key="4">
    <source>
        <dbReference type="ARBA" id="ARBA00035177"/>
    </source>
</evidence>
<dbReference type="GO" id="GO:1990904">
    <property type="term" value="C:ribonucleoprotein complex"/>
    <property type="evidence" value="ECO:0007669"/>
    <property type="project" value="UniProtKB-KW"/>
</dbReference>
<dbReference type="STRING" id="529505.SAMN05421761_1322"/>
<dbReference type="Proteomes" id="UP000186026">
    <property type="component" value="Unassembled WGS sequence"/>
</dbReference>
<dbReference type="InterPro" id="IPR000271">
    <property type="entry name" value="Ribosomal_bL34"/>
</dbReference>
<evidence type="ECO:0000256" key="1">
    <source>
        <dbReference type="ARBA" id="ARBA00010111"/>
    </source>
</evidence>
<dbReference type="AlphaFoldDB" id="A0A1N7Q5A9"/>
<proteinExistence type="inferred from homology"/>
<dbReference type="PANTHER" id="PTHR14503">
    <property type="entry name" value="MITOCHONDRIAL RIBOSOMAL PROTEIN 34 FAMILY MEMBER"/>
    <property type="match status" value="1"/>
</dbReference>